<dbReference type="Pfam" id="PF14824">
    <property type="entry name" value="Sirohm_synth_M"/>
    <property type="match status" value="1"/>
</dbReference>
<comment type="pathway">
    <text evidence="1">Porphyrin-containing compound metabolism; siroheme biosynthesis; sirohydrochlorin from precorrin-2: step 1/1.</text>
</comment>
<dbReference type="SUPFAM" id="SSF51735">
    <property type="entry name" value="NAD(P)-binding Rossmann-fold domains"/>
    <property type="match status" value="1"/>
</dbReference>
<name>A0AAW0YTA3_9TREE</name>
<feature type="transmembrane region" description="Helical" evidence="7">
    <location>
        <begin position="279"/>
        <end position="300"/>
    </location>
</feature>
<sequence>MASTSVGPPSRSDMANDSYPPIQPGASLMLALRLQDRPILLIGGGVVASQRLYFLLESGAHITLVSPSPLEPSIAHRISDPSTSSQIKWHERPYLGRTDPIKVSDFDLVMTAIDDNPLSAQVCEMCREERVMVNVADIPPQCDFYFGAQIRQGPLQIMISTGGLGPRASAMIRDIIRKALPENIEESVKGIGSLRSDLRKRAPGVGGERGQQRMDWMKDLCDLWGLEQMTRFNDEETRRFVLDQGWDNGKMVSPTEVKGKVQKVGQFWEQVKQFGHTQLAAGVSGFGAGLAVATVATIYLTRNAAR</sequence>
<keyword evidence="4" id="KW-0520">NAD</keyword>
<dbReference type="InterPro" id="IPR028281">
    <property type="entry name" value="Sirohaem_synthase_central"/>
</dbReference>
<dbReference type="RefSeq" id="XP_066799560.1">
    <property type="nucleotide sequence ID" value="XM_066949868.1"/>
</dbReference>
<dbReference type="KEGG" id="kne:92184047"/>
<organism evidence="10 11">
    <name type="scientific">Kwoniella newhampshirensis</name>
    <dbReference type="NCBI Taxonomy" id="1651941"/>
    <lineage>
        <taxon>Eukaryota</taxon>
        <taxon>Fungi</taxon>
        <taxon>Dikarya</taxon>
        <taxon>Basidiomycota</taxon>
        <taxon>Agaricomycotina</taxon>
        <taxon>Tremellomycetes</taxon>
        <taxon>Tremellales</taxon>
        <taxon>Cryptococcaceae</taxon>
        <taxon>Kwoniella</taxon>
    </lineage>
</organism>
<dbReference type="InterPro" id="IPR028161">
    <property type="entry name" value="Met8-like"/>
</dbReference>
<dbReference type="NCBIfam" id="TIGR01470">
    <property type="entry name" value="cysG_Nterm"/>
    <property type="match status" value="1"/>
</dbReference>
<dbReference type="GO" id="GO:0019354">
    <property type="term" value="P:siroheme biosynthetic process"/>
    <property type="evidence" value="ECO:0007669"/>
    <property type="project" value="InterPro"/>
</dbReference>
<keyword evidence="7" id="KW-0472">Membrane</keyword>
<dbReference type="Pfam" id="PF14823">
    <property type="entry name" value="Sirohm_synth_C"/>
    <property type="match status" value="1"/>
</dbReference>
<keyword evidence="7" id="KW-1133">Transmembrane helix</keyword>
<comment type="caution">
    <text evidence="10">The sequence shown here is derived from an EMBL/GenBank/DDBJ whole genome shotgun (WGS) entry which is preliminary data.</text>
</comment>
<proteinExistence type="predicted"/>
<dbReference type="Gene3D" id="3.40.50.720">
    <property type="entry name" value="NAD(P)-binding Rossmann-like Domain"/>
    <property type="match status" value="1"/>
</dbReference>
<dbReference type="Gene3D" id="1.10.3280.10">
    <property type="entry name" value="Siroheme synthase, domain 3"/>
    <property type="match status" value="1"/>
</dbReference>
<dbReference type="InterPro" id="IPR006367">
    <property type="entry name" value="Sirohaem_synthase_N"/>
</dbReference>
<dbReference type="SUPFAM" id="SSF75615">
    <property type="entry name" value="Siroheme synthase middle domains-like"/>
    <property type="match status" value="1"/>
</dbReference>
<evidence type="ECO:0000256" key="5">
    <source>
        <dbReference type="ARBA" id="ARBA00023244"/>
    </source>
</evidence>
<gene>
    <name evidence="10" type="ORF">IAR55_006789</name>
</gene>
<evidence type="ECO:0000256" key="2">
    <source>
        <dbReference type="ARBA" id="ARBA00012400"/>
    </source>
</evidence>
<evidence type="ECO:0000256" key="3">
    <source>
        <dbReference type="ARBA" id="ARBA00023002"/>
    </source>
</evidence>
<keyword evidence="7" id="KW-0812">Transmembrane</keyword>
<keyword evidence="5" id="KW-0627">Porphyrin biosynthesis</keyword>
<evidence type="ECO:0000256" key="7">
    <source>
        <dbReference type="SAM" id="Phobius"/>
    </source>
</evidence>
<evidence type="ECO:0000313" key="10">
    <source>
        <dbReference type="EMBL" id="KAK8843996.1"/>
    </source>
</evidence>
<dbReference type="EMBL" id="JBCAWK010000014">
    <property type="protein sequence ID" value="KAK8843996.1"/>
    <property type="molecule type" value="Genomic_DNA"/>
</dbReference>
<feature type="domain" description="Siroheme biosynthesis protein Met8 C-terminal" evidence="8">
    <location>
        <begin position="181"/>
        <end position="250"/>
    </location>
</feature>
<dbReference type="GO" id="GO:0043115">
    <property type="term" value="F:precorrin-2 dehydrogenase activity"/>
    <property type="evidence" value="ECO:0007669"/>
    <property type="project" value="UniProtKB-EC"/>
</dbReference>
<dbReference type="Gene3D" id="3.30.160.110">
    <property type="entry name" value="Siroheme synthase, domain 2"/>
    <property type="match status" value="1"/>
</dbReference>
<keyword evidence="11" id="KW-1185">Reference proteome</keyword>
<reference evidence="10 11" key="1">
    <citation type="journal article" date="2024" name="bioRxiv">
        <title>Comparative genomics of Cryptococcus and Kwoniella reveals pathogenesis evolution and contrasting karyotype dynamics via intercentromeric recombination or chromosome fusion.</title>
        <authorList>
            <person name="Coelho M.A."/>
            <person name="David-Palma M."/>
            <person name="Shea T."/>
            <person name="Bowers K."/>
            <person name="McGinley-Smith S."/>
            <person name="Mohammad A.W."/>
            <person name="Gnirke A."/>
            <person name="Yurkov A.M."/>
            <person name="Nowrousian M."/>
            <person name="Sun S."/>
            <person name="Cuomo C.A."/>
            <person name="Heitman J."/>
        </authorList>
    </citation>
    <scope>NUCLEOTIDE SEQUENCE [LARGE SCALE GENOMIC DNA]</scope>
    <source>
        <strain evidence="10 11">CBS 13917</strain>
    </source>
</reference>
<keyword evidence="3" id="KW-0560">Oxidoreductase</keyword>
<dbReference type="Pfam" id="PF13241">
    <property type="entry name" value="NAD_binding_7"/>
    <property type="match status" value="1"/>
</dbReference>
<evidence type="ECO:0000259" key="9">
    <source>
        <dbReference type="Pfam" id="PF14824"/>
    </source>
</evidence>
<dbReference type="PANTHER" id="PTHR35330">
    <property type="entry name" value="SIROHEME BIOSYNTHESIS PROTEIN MET8"/>
    <property type="match status" value="1"/>
</dbReference>
<dbReference type="EC" id="1.3.1.76" evidence="2"/>
<comment type="catalytic activity">
    <reaction evidence="6">
        <text>precorrin-2 + NAD(+) = sirohydrochlorin + NADH + 2 H(+)</text>
        <dbReference type="Rhea" id="RHEA:15613"/>
        <dbReference type="ChEBI" id="CHEBI:15378"/>
        <dbReference type="ChEBI" id="CHEBI:57540"/>
        <dbReference type="ChEBI" id="CHEBI:57945"/>
        <dbReference type="ChEBI" id="CHEBI:58351"/>
        <dbReference type="ChEBI" id="CHEBI:58827"/>
        <dbReference type="EC" id="1.3.1.76"/>
    </reaction>
</comment>
<protein>
    <recommendedName>
        <fullName evidence="2">precorrin-2 dehydrogenase</fullName>
        <ecNumber evidence="2">1.3.1.76</ecNumber>
    </recommendedName>
</protein>
<dbReference type="PANTHER" id="PTHR35330:SF1">
    <property type="entry name" value="SIROHEME BIOSYNTHESIS PROTEIN MET8"/>
    <property type="match status" value="1"/>
</dbReference>
<dbReference type="Proteomes" id="UP001388673">
    <property type="component" value="Unassembled WGS sequence"/>
</dbReference>
<evidence type="ECO:0000256" key="1">
    <source>
        <dbReference type="ARBA" id="ARBA00005010"/>
    </source>
</evidence>
<dbReference type="AlphaFoldDB" id="A0AAW0YTA3"/>
<accession>A0AAW0YTA3</accession>
<evidence type="ECO:0000259" key="8">
    <source>
        <dbReference type="Pfam" id="PF14823"/>
    </source>
</evidence>
<evidence type="ECO:0000256" key="4">
    <source>
        <dbReference type="ARBA" id="ARBA00023027"/>
    </source>
</evidence>
<dbReference type="GeneID" id="92184047"/>
<dbReference type="InterPro" id="IPR036291">
    <property type="entry name" value="NAD(P)-bd_dom_sf"/>
</dbReference>
<dbReference type="InterPro" id="IPR028162">
    <property type="entry name" value="Met8_C"/>
</dbReference>
<feature type="domain" description="Siroheme synthase central" evidence="9">
    <location>
        <begin position="152"/>
        <end position="178"/>
    </location>
</feature>
<evidence type="ECO:0000256" key="6">
    <source>
        <dbReference type="ARBA" id="ARBA00047561"/>
    </source>
</evidence>
<dbReference type="GO" id="GO:0004325">
    <property type="term" value="F:ferrochelatase activity"/>
    <property type="evidence" value="ECO:0007669"/>
    <property type="project" value="InterPro"/>
</dbReference>
<evidence type="ECO:0000313" key="11">
    <source>
        <dbReference type="Proteomes" id="UP001388673"/>
    </source>
</evidence>